<gene>
    <name evidence="2" type="ORF">ACFFGV_04845</name>
</gene>
<keyword evidence="1" id="KW-0812">Transmembrane</keyword>
<evidence type="ECO:0000313" key="3">
    <source>
        <dbReference type="Proteomes" id="UP001589836"/>
    </source>
</evidence>
<feature type="transmembrane region" description="Helical" evidence="1">
    <location>
        <begin position="6"/>
        <end position="25"/>
    </location>
</feature>
<keyword evidence="1" id="KW-1133">Transmembrane helix</keyword>
<evidence type="ECO:0000256" key="1">
    <source>
        <dbReference type="SAM" id="Phobius"/>
    </source>
</evidence>
<feature type="transmembrane region" description="Helical" evidence="1">
    <location>
        <begin position="37"/>
        <end position="57"/>
    </location>
</feature>
<accession>A0ABV6LKR3</accession>
<evidence type="ECO:0000313" key="2">
    <source>
        <dbReference type="EMBL" id="MFC0522918.1"/>
    </source>
</evidence>
<keyword evidence="3" id="KW-1185">Reference proteome</keyword>
<proteinExistence type="predicted"/>
<keyword evidence="1" id="KW-0472">Membrane</keyword>
<organism evidence="2 3">
    <name type="scientific">Pontibacillus salicampi</name>
    <dbReference type="NCBI Taxonomy" id="1449801"/>
    <lineage>
        <taxon>Bacteria</taxon>
        <taxon>Bacillati</taxon>
        <taxon>Bacillota</taxon>
        <taxon>Bacilli</taxon>
        <taxon>Bacillales</taxon>
        <taxon>Bacillaceae</taxon>
        <taxon>Pontibacillus</taxon>
    </lineage>
</organism>
<evidence type="ECO:0008006" key="4">
    <source>
        <dbReference type="Google" id="ProtNLM"/>
    </source>
</evidence>
<dbReference type="Proteomes" id="UP001589836">
    <property type="component" value="Unassembled WGS sequence"/>
</dbReference>
<reference evidence="2 3" key="1">
    <citation type="submission" date="2024-09" db="EMBL/GenBank/DDBJ databases">
        <authorList>
            <person name="Sun Q."/>
            <person name="Mori K."/>
        </authorList>
    </citation>
    <scope>NUCLEOTIDE SEQUENCE [LARGE SCALE GENOMIC DNA]</scope>
    <source>
        <strain evidence="2 3">NCAIM B.02529</strain>
    </source>
</reference>
<comment type="caution">
    <text evidence="2">The sequence shown here is derived from an EMBL/GenBank/DDBJ whole genome shotgun (WGS) entry which is preliminary data.</text>
</comment>
<name>A0ABV6LKR3_9BACI</name>
<sequence>MNYVIFPLTILICFIGIFFVTRGLWELRTAQNRRRYFINMFPGLGLLFVVTLLLLFGNVV</sequence>
<dbReference type="EMBL" id="JBHLTP010000003">
    <property type="protein sequence ID" value="MFC0522918.1"/>
    <property type="molecule type" value="Genomic_DNA"/>
</dbReference>
<protein>
    <recommendedName>
        <fullName evidence="4">DUF3995 domain-containing protein</fullName>
    </recommendedName>
</protein>
<dbReference type="RefSeq" id="WP_377345440.1">
    <property type="nucleotide sequence ID" value="NZ_JBHLTP010000003.1"/>
</dbReference>